<dbReference type="InterPro" id="IPR012462">
    <property type="entry name" value="UFSP1/2_DUB_cat"/>
</dbReference>
<dbReference type="Pfam" id="PF07910">
    <property type="entry name" value="Peptidase_C78"/>
    <property type="match status" value="1"/>
</dbReference>
<feature type="region of interest" description="Disordered" evidence="2">
    <location>
        <begin position="25"/>
        <end position="54"/>
    </location>
</feature>
<sequence>MTCPFCQERVEGEYAMMLHMESLHPDNDSPPYHLVNTTEDQLPPSGCDDDDDTEYTECPVDGCGELLTNEMIDFHAELHGAEDSSSNLNGKEAAGPAQHLETRGSSSSGPSRSHREADRHRRAKAEGSSSKHPKLSLRSFFRMPNYFAHHHDGASKSRSKSGGKAGGRSEGKSSATSGVTAGLRRLGKSQLGQHANEDRMPDSLVSLLKTGVGYNHLEGVVPVVAQMLQQSAATRNAYLCHPCVQHISKLRKEGGFCGYRNIQMLCSYIVSVGSPGYNNINRHIPSIFQIQDYIESAWDAGINTQGRIETGGIRGTRKYIGTPEALAMFRLLDIPCEAQGFKNPEPGKSEALLYEHVENYFRSGALDPMAKVRQTNLPPLYFQHAGHSMTIIGTERLLSGETQLLVFDPSFKDSSEVRELVGHELEVRSPDKILRQYRRGSYLRKFKEFEVLRQVLLHRPLCI</sequence>
<accession>A0AA40KDE6</accession>
<dbReference type="EMBL" id="JAUKUD010000001">
    <property type="protein sequence ID" value="KAK0754801.1"/>
    <property type="molecule type" value="Genomic_DNA"/>
</dbReference>
<feature type="region of interest" description="Disordered" evidence="2">
    <location>
        <begin position="149"/>
        <end position="180"/>
    </location>
</feature>
<dbReference type="AlphaFoldDB" id="A0AA40KDE6"/>
<keyword evidence="5" id="KW-1185">Reference proteome</keyword>
<organism evidence="4 5">
    <name type="scientific">Schizothecium vesticola</name>
    <dbReference type="NCBI Taxonomy" id="314040"/>
    <lineage>
        <taxon>Eukaryota</taxon>
        <taxon>Fungi</taxon>
        <taxon>Dikarya</taxon>
        <taxon>Ascomycota</taxon>
        <taxon>Pezizomycotina</taxon>
        <taxon>Sordariomycetes</taxon>
        <taxon>Sordariomycetidae</taxon>
        <taxon>Sordariales</taxon>
        <taxon>Schizotheciaceae</taxon>
        <taxon>Schizothecium</taxon>
    </lineage>
</organism>
<dbReference type="Proteomes" id="UP001172155">
    <property type="component" value="Unassembled WGS sequence"/>
</dbReference>
<proteinExistence type="predicted"/>
<feature type="region of interest" description="Disordered" evidence="2">
    <location>
        <begin position="81"/>
        <end position="135"/>
    </location>
</feature>
<name>A0AA40KDE6_9PEZI</name>
<evidence type="ECO:0000313" key="4">
    <source>
        <dbReference type="EMBL" id="KAK0754801.1"/>
    </source>
</evidence>
<evidence type="ECO:0000259" key="3">
    <source>
        <dbReference type="Pfam" id="PF07910"/>
    </source>
</evidence>
<evidence type="ECO:0000256" key="1">
    <source>
        <dbReference type="ARBA" id="ARBA00022801"/>
    </source>
</evidence>
<keyword evidence="1" id="KW-0378">Hydrolase</keyword>
<evidence type="ECO:0000313" key="5">
    <source>
        <dbReference type="Proteomes" id="UP001172155"/>
    </source>
</evidence>
<dbReference type="GO" id="GO:0016787">
    <property type="term" value="F:hydrolase activity"/>
    <property type="evidence" value="ECO:0007669"/>
    <property type="project" value="UniProtKB-KW"/>
</dbReference>
<reference evidence="4" key="1">
    <citation type="submission" date="2023-06" db="EMBL/GenBank/DDBJ databases">
        <title>Genome-scale phylogeny and comparative genomics of the fungal order Sordariales.</title>
        <authorList>
            <consortium name="Lawrence Berkeley National Laboratory"/>
            <person name="Hensen N."/>
            <person name="Bonometti L."/>
            <person name="Westerberg I."/>
            <person name="Brannstrom I.O."/>
            <person name="Guillou S."/>
            <person name="Cros-Aarteil S."/>
            <person name="Calhoun S."/>
            <person name="Haridas S."/>
            <person name="Kuo A."/>
            <person name="Mondo S."/>
            <person name="Pangilinan J."/>
            <person name="Riley R."/>
            <person name="LaButti K."/>
            <person name="Andreopoulos B."/>
            <person name="Lipzen A."/>
            <person name="Chen C."/>
            <person name="Yanf M."/>
            <person name="Daum C."/>
            <person name="Ng V."/>
            <person name="Clum A."/>
            <person name="Steindorff A."/>
            <person name="Ohm R."/>
            <person name="Martin F."/>
            <person name="Silar P."/>
            <person name="Natvig D."/>
            <person name="Lalanne C."/>
            <person name="Gautier V."/>
            <person name="Ament-velasquez S.L."/>
            <person name="Kruys A."/>
            <person name="Hutchinson M.I."/>
            <person name="Powell A.J."/>
            <person name="Barry K."/>
            <person name="Miller A.N."/>
            <person name="Grigoriev I.V."/>
            <person name="Debuchy R."/>
            <person name="Gladieux P."/>
            <person name="Thoren M.H."/>
            <person name="Johannesson H."/>
        </authorList>
    </citation>
    <scope>NUCLEOTIDE SEQUENCE</scope>
    <source>
        <strain evidence="4">SMH3187-1</strain>
    </source>
</reference>
<evidence type="ECO:0000256" key="2">
    <source>
        <dbReference type="SAM" id="MobiDB-lite"/>
    </source>
</evidence>
<gene>
    <name evidence="4" type="ORF">B0T18DRAFT_454963</name>
</gene>
<comment type="caution">
    <text evidence="4">The sequence shown here is derived from an EMBL/GenBank/DDBJ whole genome shotgun (WGS) entry which is preliminary data.</text>
</comment>
<protein>
    <submittedName>
        <fullName evidence="4">Peptidase family C78-domain-containing protein</fullName>
    </submittedName>
</protein>
<dbReference type="Gene3D" id="3.90.70.130">
    <property type="match status" value="1"/>
</dbReference>
<feature type="domain" description="UFSP1/2/DUB catalytic" evidence="3">
    <location>
        <begin position="235"/>
        <end position="451"/>
    </location>
</feature>